<evidence type="ECO:0000256" key="2">
    <source>
        <dbReference type="ARBA" id="ARBA00022692"/>
    </source>
</evidence>
<evidence type="ECO:0000256" key="4">
    <source>
        <dbReference type="ARBA" id="ARBA00023136"/>
    </source>
</evidence>
<keyword evidence="8" id="KW-1185">Reference proteome</keyword>
<dbReference type="AlphaFoldDB" id="A0ABD2ADB5"/>
<comment type="subcellular location">
    <subcellularLocation>
        <location evidence="1">Membrane</location>
    </subcellularLocation>
</comment>
<keyword evidence="4" id="KW-0472">Membrane</keyword>
<dbReference type="InterPro" id="IPR028082">
    <property type="entry name" value="Peripla_BP_I"/>
</dbReference>
<dbReference type="InterPro" id="IPR001828">
    <property type="entry name" value="ANF_lig-bd_rcpt"/>
</dbReference>
<sequence length="305" mass="35781">MRPGPLIQPSRRRPPRRQHQVPHRLHRISQHQQQHRRQRHRQHPRSCSCHQDEQQQRQQQQQQRRRQKQRQQQQQQEDQHHHRHNHHHYHYYYYHRNHHRQQERQRAGGRRRDFQRGHLLSSRKSFLVLLLLASSPLVLGLAEPSSTLEWQRRTSYTSYSPSSSHSDGSSKQVFDRNAIDRNIIFGSDSQTRMPLNKSQNLTIGYLTAIKGGLKDRQGLAISGALSMALDEINNDPNILPNVRLQMRWSDTRGETVEATKAMIDMICDGVTAFFGPEGSCYVEAIVAQSRNIPMISYSLLKVITE</sequence>
<evidence type="ECO:0000313" key="8">
    <source>
        <dbReference type="Proteomes" id="UP001607302"/>
    </source>
</evidence>
<evidence type="ECO:0000256" key="5">
    <source>
        <dbReference type="SAM" id="MobiDB-lite"/>
    </source>
</evidence>
<evidence type="ECO:0000313" key="7">
    <source>
        <dbReference type="EMBL" id="KAL2718591.1"/>
    </source>
</evidence>
<evidence type="ECO:0000259" key="6">
    <source>
        <dbReference type="Pfam" id="PF01094"/>
    </source>
</evidence>
<keyword evidence="2" id="KW-0812">Transmembrane</keyword>
<name>A0ABD2ADB5_VESSQ</name>
<keyword evidence="3" id="KW-1133">Transmembrane helix</keyword>
<comment type="caution">
    <text evidence="7">The sequence shown here is derived from an EMBL/GenBank/DDBJ whole genome shotgun (WGS) entry which is preliminary data.</text>
</comment>
<evidence type="ECO:0000256" key="1">
    <source>
        <dbReference type="ARBA" id="ARBA00004370"/>
    </source>
</evidence>
<feature type="compositionally biased region" description="Basic residues" evidence="5">
    <location>
        <begin position="10"/>
        <end position="44"/>
    </location>
</feature>
<reference evidence="7 8" key="1">
    <citation type="journal article" date="2024" name="Ann. Entomol. Soc. Am.">
        <title>Genomic analyses of the southern and eastern yellowjacket wasps (Hymenoptera: Vespidae) reveal evolutionary signatures of social life.</title>
        <authorList>
            <person name="Catto M.A."/>
            <person name="Caine P.B."/>
            <person name="Orr S.E."/>
            <person name="Hunt B.G."/>
            <person name="Goodisman M.A.D."/>
        </authorList>
    </citation>
    <scope>NUCLEOTIDE SEQUENCE [LARGE SCALE GENOMIC DNA]</scope>
    <source>
        <strain evidence="7">233</strain>
        <tissue evidence="7">Head and thorax</tissue>
    </source>
</reference>
<dbReference type="GO" id="GO:0016020">
    <property type="term" value="C:membrane"/>
    <property type="evidence" value="ECO:0007669"/>
    <property type="project" value="UniProtKB-SubCell"/>
</dbReference>
<dbReference type="Gene3D" id="3.40.50.2300">
    <property type="match status" value="1"/>
</dbReference>
<evidence type="ECO:0000256" key="3">
    <source>
        <dbReference type="ARBA" id="ARBA00022989"/>
    </source>
</evidence>
<feature type="domain" description="Receptor ligand binding region" evidence="6">
    <location>
        <begin position="223"/>
        <end position="299"/>
    </location>
</feature>
<dbReference type="Pfam" id="PF01094">
    <property type="entry name" value="ANF_receptor"/>
    <property type="match status" value="1"/>
</dbReference>
<organism evidence="7 8">
    <name type="scientific">Vespula squamosa</name>
    <name type="common">Southern yellow jacket</name>
    <name type="synonym">Wasp</name>
    <dbReference type="NCBI Taxonomy" id="30214"/>
    <lineage>
        <taxon>Eukaryota</taxon>
        <taxon>Metazoa</taxon>
        <taxon>Ecdysozoa</taxon>
        <taxon>Arthropoda</taxon>
        <taxon>Hexapoda</taxon>
        <taxon>Insecta</taxon>
        <taxon>Pterygota</taxon>
        <taxon>Neoptera</taxon>
        <taxon>Endopterygota</taxon>
        <taxon>Hymenoptera</taxon>
        <taxon>Apocrita</taxon>
        <taxon>Aculeata</taxon>
        <taxon>Vespoidea</taxon>
        <taxon>Vespidae</taxon>
        <taxon>Vespinae</taxon>
        <taxon>Vespula</taxon>
    </lineage>
</organism>
<gene>
    <name evidence="7" type="ORF">V1478_012467</name>
</gene>
<feature type="region of interest" description="Disordered" evidence="5">
    <location>
        <begin position="1"/>
        <end position="85"/>
    </location>
</feature>
<dbReference type="Proteomes" id="UP001607302">
    <property type="component" value="Unassembled WGS sequence"/>
</dbReference>
<accession>A0ABD2ADB5</accession>
<proteinExistence type="predicted"/>
<protein>
    <submittedName>
        <fullName evidence="7">Receptor-type guanylate cyclase Gyc76C-like isoform X1</fullName>
    </submittedName>
</protein>
<dbReference type="SUPFAM" id="SSF53822">
    <property type="entry name" value="Periplasmic binding protein-like I"/>
    <property type="match status" value="1"/>
</dbReference>
<dbReference type="EMBL" id="JAUDFV010000152">
    <property type="protein sequence ID" value="KAL2718591.1"/>
    <property type="molecule type" value="Genomic_DNA"/>
</dbReference>